<reference evidence="3" key="2">
    <citation type="submission" date="2021-09" db="EMBL/GenBank/DDBJ databases">
        <authorList>
            <person name="Jia N."/>
            <person name="Wang J."/>
            <person name="Shi W."/>
            <person name="Du L."/>
            <person name="Sun Y."/>
            <person name="Zhan W."/>
            <person name="Jiang J."/>
            <person name="Wang Q."/>
            <person name="Zhang B."/>
            <person name="Ji P."/>
            <person name="Sakyi L.B."/>
            <person name="Cui X."/>
            <person name="Yuan T."/>
            <person name="Jiang B."/>
            <person name="Yang W."/>
            <person name="Lam T.T.-Y."/>
            <person name="Chang Q."/>
            <person name="Ding S."/>
            <person name="Wang X."/>
            <person name="Zhu J."/>
            <person name="Ruan X."/>
            <person name="Zhao L."/>
            <person name="Wei J."/>
            <person name="Que T."/>
            <person name="Du C."/>
            <person name="Cheng J."/>
            <person name="Dai P."/>
            <person name="Han X."/>
            <person name="Huang E."/>
            <person name="Gao Y."/>
            <person name="Liu J."/>
            <person name="Shao H."/>
            <person name="Ye R."/>
            <person name="Li L."/>
            <person name="Wei W."/>
            <person name="Wang X."/>
            <person name="Wang C."/>
            <person name="Huo Q."/>
            <person name="Li W."/>
            <person name="Guo W."/>
            <person name="Chen H."/>
            <person name="Chen S."/>
            <person name="Zhou L."/>
            <person name="Zhou L."/>
            <person name="Ni X."/>
            <person name="Tian J."/>
            <person name="Zhou Y."/>
            <person name="Sheng Y."/>
            <person name="Liu T."/>
            <person name="Pan Y."/>
            <person name="Xia L."/>
            <person name="Li J."/>
            <person name="Zhao F."/>
            <person name="Cao W."/>
        </authorList>
    </citation>
    <scope>NUCLEOTIDE SEQUENCE</scope>
    <source>
        <strain evidence="3">Rmic-2018</strain>
        <tissue evidence="3">Larvae</tissue>
    </source>
</reference>
<feature type="domain" description="PiggyBac transposable element-derived protein" evidence="2">
    <location>
        <begin position="5"/>
        <end position="99"/>
    </location>
</feature>
<sequence length="206" mass="24436">MRCSDVLYLQWKDKRVVNLMSTAHTANKHVIAMRKVKRADRWTKIPVRKPLLIEEYNKGMLGVDKSDQLIASYNVLMKCVRWWKTLFFHCIDIAIVNSFILFEAHRRDHPEIDELSRKTGFDQLAFRIELINQILGTDERHAPPPPPPKKSEHKPQVQEKRRNCKLCYDKRKTQMKTAVLCQPCGVYLCFIPTRDCFREWHETHPH</sequence>
<evidence type="ECO:0000313" key="4">
    <source>
        <dbReference type="Proteomes" id="UP000821866"/>
    </source>
</evidence>
<gene>
    <name evidence="3" type="ORF">HPB51_013196</name>
</gene>
<feature type="region of interest" description="Disordered" evidence="1">
    <location>
        <begin position="137"/>
        <end position="157"/>
    </location>
</feature>
<dbReference type="Proteomes" id="UP000821866">
    <property type="component" value="Chromosome 6"/>
</dbReference>
<dbReference type="Pfam" id="PF13843">
    <property type="entry name" value="DDE_Tnp_1_7"/>
    <property type="match status" value="1"/>
</dbReference>
<proteinExistence type="predicted"/>
<reference evidence="3" key="1">
    <citation type="journal article" date="2020" name="Cell">
        <title>Large-Scale Comparative Analyses of Tick Genomes Elucidate Their Genetic Diversity and Vector Capacities.</title>
        <authorList>
            <consortium name="Tick Genome and Microbiome Consortium (TIGMIC)"/>
            <person name="Jia N."/>
            <person name="Wang J."/>
            <person name="Shi W."/>
            <person name="Du L."/>
            <person name="Sun Y."/>
            <person name="Zhan W."/>
            <person name="Jiang J.F."/>
            <person name="Wang Q."/>
            <person name="Zhang B."/>
            <person name="Ji P."/>
            <person name="Bell-Sakyi L."/>
            <person name="Cui X.M."/>
            <person name="Yuan T.T."/>
            <person name="Jiang B.G."/>
            <person name="Yang W.F."/>
            <person name="Lam T.T."/>
            <person name="Chang Q.C."/>
            <person name="Ding S.J."/>
            <person name="Wang X.J."/>
            <person name="Zhu J.G."/>
            <person name="Ruan X.D."/>
            <person name="Zhao L."/>
            <person name="Wei J.T."/>
            <person name="Ye R.Z."/>
            <person name="Que T.C."/>
            <person name="Du C.H."/>
            <person name="Zhou Y.H."/>
            <person name="Cheng J.X."/>
            <person name="Dai P.F."/>
            <person name="Guo W.B."/>
            <person name="Han X.H."/>
            <person name="Huang E.J."/>
            <person name="Li L.F."/>
            <person name="Wei W."/>
            <person name="Gao Y.C."/>
            <person name="Liu J.Z."/>
            <person name="Shao H.Z."/>
            <person name="Wang X."/>
            <person name="Wang C.C."/>
            <person name="Yang T.C."/>
            <person name="Huo Q.B."/>
            <person name="Li W."/>
            <person name="Chen H.Y."/>
            <person name="Chen S.E."/>
            <person name="Zhou L.G."/>
            <person name="Ni X.B."/>
            <person name="Tian J.H."/>
            <person name="Sheng Y."/>
            <person name="Liu T."/>
            <person name="Pan Y.S."/>
            <person name="Xia L.Y."/>
            <person name="Li J."/>
            <person name="Zhao F."/>
            <person name="Cao W.C."/>
        </authorList>
    </citation>
    <scope>NUCLEOTIDE SEQUENCE</scope>
    <source>
        <strain evidence="3">Rmic-2018</strain>
    </source>
</reference>
<evidence type="ECO:0000256" key="1">
    <source>
        <dbReference type="SAM" id="MobiDB-lite"/>
    </source>
</evidence>
<keyword evidence="4" id="KW-1185">Reference proteome</keyword>
<organism evidence="3 4">
    <name type="scientific">Rhipicephalus microplus</name>
    <name type="common">Cattle tick</name>
    <name type="synonym">Boophilus microplus</name>
    <dbReference type="NCBI Taxonomy" id="6941"/>
    <lineage>
        <taxon>Eukaryota</taxon>
        <taxon>Metazoa</taxon>
        <taxon>Ecdysozoa</taxon>
        <taxon>Arthropoda</taxon>
        <taxon>Chelicerata</taxon>
        <taxon>Arachnida</taxon>
        <taxon>Acari</taxon>
        <taxon>Parasitiformes</taxon>
        <taxon>Ixodida</taxon>
        <taxon>Ixodoidea</taxon>
        <taxon>Ixodidae</taxon>
        <taxon>Rhipicephalinae</taxon>
        <taxon>Rhipicephalus</taxon>
        <taxon>Boophilus</taxon>
    </lineage>
</organism>
<dbReference type="VEuPathDB" id="VectorBase:LOC119184393"/>
<dbReference type="AlphaFoldDB" id="A0A9J6DMX0"/>
<dbReference type="PANTHER" id="PTHR46599:SF3">
    <property type="entry name" value="PIGGYBAC TRANSPOSABLE ELEMENT-DERIVED PROTEIN 4"/>
    <property type="match status" value="1"/>
</dbReference>
<dbReference type="InterPro" id="IPR029526">
    <property type="entry name" value="PGBD"/>
</dbReference>
<evidence type="ECO:0000259" key="2">
    <source>
        <dbReference type="Pfam" id="PF13843"/>
    </source>
</evidence>
<dbReference type="EMBL" id="JABSTU010000008">
    <property type="protein sequence ID" value="KAH8023358.1"/>
    <property type="molecule type" value="Genomic_DNA"/>
</dbReference>
<comment type="caution">
    <text evidence="3">The sequence shown here is derived from an EMBL/GenBank/DDBJ whole genome shotgun (WGS) entry which is preliminary data.</text>
</comment>
<dbReference type="PANTHER" id="PTHR46599">
    <property type="entry name" value="PIGGYBAC TRANSPOSABLE ELEMENT-DERIVED PROTEIN 4"/>
    <property type="match status" value="1"/>
</dbReference>
<protein>
    <recommendedName>
        <fullName evidence="2">PiggyBac transposable element-derived protein domain-containing protein</fullName>
    </recommendedName>
</protein>
<name>A0A9J6DMX0_RHIMP</name>
<evidence type="ECO:0000313" key="3">
    <source>
        <dbReference type="EMBL" id="KAH8023358.1"/>
    </source>
</evidence>
<accession>A0A9J6DMX0</accession>